<dbReference type="AlphaFoldDB" id="A0A0F9I3R2"/>
<comment type="caution">
    <text evidence="1">The sequence shown here is derived from an EMBL/GenBank/DDBJ whole genome shotgun (WGS) entry which is preliminary data.</text>
</comment>
<reference evidence="1" key="1">
    <citation type="journal article" date="2015" name="Nature">
        <title>Complex archaea that bridge the gap between prokaryotes and eukaryotes.</title>
        <authorList>
            <person name="Spang A."/>
            <person name="Saw J.H."/>
            <person name="Jorgensen S.L."/>
            <person name="Zaremba-Niedzwiedzka K."/>
            <person name="Martijn J."/>
            <person name="Lind A.E."/>
            <person name="van Eijk R."/>
            <person name="Schleper C."/>
            <person name="Guy L."/>
            <person name="Ettema T.J."/>
        </authorList>
    </citation>
    <scope>NUCLEOTIDE SEQUENCE</scope>
</reference>
<dbReference type="EMBL" id="LAZR01013398">
    <property type="protein sequence ID" value="KKM22147.1"/>
    <property type="molecule type" value="Genomic_DNA"/>
</dbReference>
<evidence type="ECO:0000313" key="1">
    <source>
        <dbReference type="EMBL" id="KKM22147.1"/>
    </source>
</evidence>
<proteinExistence type="predicted"/>
<sequence length="44" mass="5163">MPKLRKGESKSAYIKRVVRYMMKVEGLSRDKALGKAYGMWRNKT</sequence>
<protein>
    <submittedName>
        <fullName evidence="1">Uncharacterized protein</fullName>
    </submittedName>
</protein>
<accession>A0A0F9I3R2</accession>
<gene>
    <name evidence="1" type="ORF">LCGC14_1628350</name>
</gene>
<organism evidence="1">
    <name type="scientific">marine sediment metagenome</name>
    <dbReference type="NCBI Taxonomy" id="412755"/>
    <lineage>
        <taxon>unclassified sequences</taxon>
        <taxon>metagenomes</taxon>
        <taxon>ecological metagenomes</taxon>
    </lineage>
</organism>
<name>A0A0F9I3R2_9ZZZZ</name>